<organism evidence="2 3">
    <name type="scientific">Legionella shakespearei DSM 23087</name>
    <dbReference type="NCBI Taxonomy" id="1122169"/>
    <lineage>
        <taxon>Bacteria</taxon>
        <taxon>Pseudomonadati</taxon>
        <taxon>Pseudomonadota</taxon>
        <taxon>Gammaproteobacteria</taxon>
        <taxon>Legionellales</taxon>
        <taxon>Legionellaceae</taxon>
        <taxon>Legionella</taxon>
    </lineage>
</organism>
<dbReference type="EMBL" id="LNYW01000016">
    <property type="protein sequence ID" value="KTD65015.1"/>
    <property type="molecule type" value="Genomic_DNA"/>
</dbReference>
<protein>
    <submittedName>
        <fullName evidence="2">Coiled coil domain-containing protein</fullName>
    </submittedName>
</protein>
<feature type="region of interest" description="Disordered" evidence="1">
    <location>
        <begin position="410"/>
        <end position="465"/>
    </location>
</feature>
<reference evidence="2 3" key="1">
    <citation type="submission" date="2015-11" db="EMBL/GenBank/DDBJ databases">
        <title>Genomic analysis of 38 Legionella species identifies large and diverse effector repertoires.</title>
        <authorList>
            <person name="Burstein D."/>
            <person name="Amaro F."/>
            <person name="Zusman T."/>
            <person name="Lifshitz Z."/>
            <person name="Cohen O."/>
            <person name="Gilbert J.A."/>
            <person name="Pupko T."/>
            <person name="Shuman H.A."/>
            <person name="Segal G."/>
        </authorList>
    </citation>
    <scope>NUCLEOTIDE SEQUENCE [LARGE SCALE GENOMIC DNA]</scope>
    <source>
        <strain evidence="2 3">ATCC 49655</strain>
    </source>
</reference>
<comment type="caution">
    <text evidence="2">The sequence shown here is derived from an EMBL/GenBank/DDBJ whole genome shotgun (WGS) entry which is preliminary data.</text>
</comment>
<evidence type="ECO:0000313" key="2">
    <source>
        <dbReference type="EMBL" id="KTD65015.1"/>
    </source>
</evidence>
<proteinExistence type="predicted"/>
<feature type="compositionally biased region" description="Basic and acidic residues" evidence="1">
    <location>
        <begin position="442"/>
        <end position="458"/>
    </location>
</feature>
<keyword evidence="3" id="KW-1185">Reference proteome</keyword>
<dbReference type="AlphaFoldDB" id="A0A0W0Z7B1"/>
<sequence>MPFYNDIPLIGKYLRSQALLNSISPEKQKALEAEYREAIGLGDNVSFGSGAFNALDAARISDYHGFENTKGPGGASLFKKFNANDDAAKAVRAGIAQALETTPEYQKAKAEYAESAATFKELVKKVPGTFSAQALITTMQENRDEARAAIVTQQTHEKESLEEQFKNKDFIGHLMTTLDIPGNPEDAEAKKSVELVKNALMKDLSESHKKQLQEFDKSTSDALSKLHGSSAEENKQIAFIAHLARLDDTNRKQIEAIAEEMRKKKGIENPEHRTGVDVNFDEDKTRITGIKISDLPHFKTLTGKTIVQNPPGTFSIEMPRIDPLYYQDPRQKPLADMSQIAMAVKASGYDTITMNVNFKGELGMERGRQAYEACINQGFDPDKIIIKVNGKEMKPDELFKEHAETYQKLHGKASQLAADRKADKQPENAPGDTAVVRAAMAKQREINAAKTEVPEEPKSGPQATL</sequence>
<evidence type="ECO:0000313" key="3">
    <source>
        <dbReference type="Proteomes" id="UP000054600"/>
    </source>
</evidence>
<gene>
    <name evidence="2" type="ORF">Lsha_0384</name>
</gene>
<dbReference type="STRING" id="1122169.Lsha_0384"/>
<dbReference type="PATRIC" id="fig|1122169.6.peg.435"/>
<dbReference type="eggNOG" id="ENOG5030YFV">
    <property type="taxonomic scope" value="Bacteria"/>
</dbReference>
<dbReference type="RefSeq" id="WP_018575905.1">
    <property type="nucleotide sequence ID" value="NZ_KB892381.1"/>
</dbReference>
<accession>A0A0W0Z7B1</accession>
<dbReference type="OrthoDB" id="5651348at2"/>
<name>A0A0W0Z7B1_9GAMM</name>
<evidence type="ECO:0000256" key="1">
    <source>
        <dbReference type="SAM" id="MobiDB-lite"/>
    </source>
</evidence>
<dbReference type="Proteomes" id="UP000054600">
    <property type="component" value="Unassembled WGS sequence"/>
</dbReference>